<protein>
    <recommendedName>
        <fullName evidence="13">FAD-binding FR-type domain-containing protein</fullName>
    </recommendedName>
</protein>
<evidence type="ECO:0000259" key="13">
    <source>
        <dbReference type="PROSITE" id="PS51384"/>
    </source>
</evidence>
<dbReference type="InterPro" id="IPR039261">
    <property type="entry name" value="FNR_nucleotide-bd"/>
</dbReference>
<dbReference type="Gene3D" id="3.40.50.80">
    <property type="entry name" value="Nucleotide-binding domain of ferredoxin-NADP reductase (FNR) module"/>
    <property type="match status" value="1"/>
</dbReference>
<dbReference type="GO" id="GO:0050660">
    <property type="term" value="F:flavin adenine dinucleotide binding"/>
    <property type="evidence" value="ECO:0007669"/>
    <property type="project" value="InterPro"/>
</dbReference>
<keyword evidence="8 12" id="KW-0408">Iron</keyword>
<evidence type="ECO:0000256" key="10">
    <source>
        <dbReference type="ARBA" id="ARBA00034078"/>
    </source>
</evidence>
<name>A0A2R7Y8K9_9CREN</name>
<dbReference type="PROSITE" id="PS00197">
    <property type="entry name" value="2FE2S_FER_1"/>
    <property type="match status" value="1"/>
</dbReference>
<evidence type="ECO:0000256" key="2">
    <source>
        <dbReference type="ARBA" id="ARBA00022448"/>
    </source>
</evidence>
<keyword evidence="7" id="KW-0249">Electron transport</keyword>
<evidence type="ECO:0000256" key="8">
    <source>
        <dbReference type="ARBA" id="ARBA00023004"/>
    </source>
</evidence>
<keyword evidence="4 12" id="KW-0001">2Fe-2S</keyword>
<keyword evidence="2" id="KW-0813">Transport</keyword>
<evidence type="ECO:0000256" key="7">
    <source>
        <dbReference type="ARBA" id="ARBA00022982"/>
    </source>
</evidence>
<feature type="binding site" evidence="12">
    <location>
        <position position="259"/>
    </location>
    <ligand>
        <name>[2Fe-2S] cluster</name>
        <dbReference type="ChEBI" id="CHEBI:190135"/>
    </ligand>
</feature>
<dbReference type="PROSITE" id="PS51384">
    <property type="entry name" value="FAD_FR"/>
    <property type="match status" value="1"/>
</dbReference>
<feature type="domain" description="FAD-binding FR-type" evidence="13">
    <location>
        <begin position="38"/>
        <end position="134"/>
    </location>
</feature>
<dbReference type="PANTHER" id="PTHR43513:SF3">
    <property type="entry name" value="DIHYDROOROTATE DEHYDROGENASE B (NAD(+)), ELECTRON TRANSFER SUBUNIT-RELATED"/>
    <property type="match status" value="1"/>
</dbReference>
<sequence>MSKVFEDVDVAVGKCSHITHSLNHRASINTSSERFHNYLLKPAEVVSNKRLSEGLWRVEMRPISRECLNDVKPLQFFMVWIPSSDEIPLSVSDLTEDTISFIYKVRGLGTKALSALRPGSFVGLKGPLGNGFEVSYVRPSSKALIVAGGSGIAPVPYLIKKLAVANVQADVVWGVKSDAELFNLREVLPDLDVRVFTATEDCSAGYCGLASQLAVELLNEYVYSVLIAIGPKPILRSLCSVRLSGGLEFYVALEAVVKCGLGACGSCVLEPTDKLLCVDGPVFRCGDIKEHLMKGGN</sequence>
<keyword evidence="3 11" id="KW-0285">Flavoprotein</keyword>
<evidence type="ECO:0000256" key="4">
    <source>
        <dbReference type="ARBA" id="ARBA00022714"/>
    </source>
</evidence>
<dbReference type="InterPro" id="IPR017927">
    <property type="entry name" value="FAD-bd_FR_type"/>
</dbReference>
<dbReference type="SUPFAM" id="SSF63380">
    <property type="entry name" value="Riboflavin synthase domain-like"/>
    <property type="match status" value="1"/>
</dbReference>
<dbReference type="InterPro" id="IPR006058">
    <property type="entry name" value="2Fe2S_fd_BS"/>
</dbReference>
<organism evidence="14 15">
    <name type="scientific">Zestosphaera tikiterensis</name>
    <dbReference type="NCBI Taxonomy" id="1973259"/>
    <lineage>
        <taxon>Archaea</taxon>
        <taxon>Thermoproteota</taxon>
        <taxon>Thermoprotei</taxon>
        <taxon>Desulfurococcales</taxon>
        <taxon>Desulfurococcaceae</taxon>
        <taxon>Zestosphaera</taxon>
    </lineage>
</organism>
<dbReference type="EMBL" id="NBVN01000001">
    <property type="protein sequence ID" value="PUA33874.1"/>
    <property type="molecule type" value="Genomic_DNA"/>
</dbReference>
<dbReference type="GO" id="GO:0006221">
    <property type="term" value="P:pyrimidine nucleotide biosynthetic process"/>
    <property type="evidence" value="ECO:0007669"/>
    <property type="project" value="InterPro"/>
</dbReference>
<evidence type="ECO:0000256" key="9">
    <source>
        <dbReference type="ARBA" id="ARBA00023014"/>
    </source>
</evidence>
<feature type="binding site" evidence="11">
    <location>
        <begin position="109"/>
        <end position="110"/>
    </location>
    <ligand>
        <name>FAD</name>
        <dbReference type="ChEBI" id="CHEBI:57692"/>
    </ligand>
</feature>
<dbReference type="InterPro" id="IPR017938">
    <property type="entry name" value="Riboflavin_synthase-like_b-brl"/>
</dbReference>
<dbReference type="InterPro" id="IPR012165">
    <property type="entry name" value="Cyt_c3_hydrogenase_gsu"/>
</dbReference>
<evidence type="ECO:0000256" key="11">
    <source>
        <dbReference type="PIRSR" id="PIRSR006816-1"/>
    </source>
</evidence>
<evidence type="ECO:0000256" key="5">
    <source>
        <dbReference type="ARBA" id="ARBA00022723"/>
    </source>
</evidence>
<comment type="cofactor">
    <cofactor evidence="11">
        <name>FAD</name>
        <dbReference type="ChEBI" id="CHEBI:57692"/>
    </cofactor>
    <text evidence="11">Binds 1 FAD per subunit.</text>
</comment>
<dbReference type="Proteomes" id="UP000244093">
    <property type="component" value="Unassembled WGS sequence"/>
</dbReference>
<evidence type="ECO:0000256" key="1">
    <source>
        <dbReference type="ARBA" id="ARBA00006422"/>
    </source>
</evidence>
<gene>
    <name evidence="14" type="ORF">B7O98_00165</name>
</gene>
<keyword evidence="6 11" id="KW-0274">FAD</keyword>
<comment type="cofactor">
    <cofactor evidence="12">
        <name>[2Fe-2S] cluster</name>
        <dbReference type="ChEBI" id="CHEBI:190135"/>
    </cofactor>
    <text evidence="12">Binds 1 [2Fe-2S] cluster per subunit.</text>
</comment>
<dbReference type="PANTHER" id="PTHR43513">
    <property type="entry name" value="DIHYDROOROTATE DEHYDROGENASE B (NAD(+)), ELECTRON TRANSFER SUBUNIT"/>
    <property type="match status" value="1"/>
</dbReference>
<evidence type="ECO:0000256" key="3">
    <source>
        <dbReference type="ARBA" id="ARBA00022630"/>
    </source>
</evidence>
<reference evidence="14 15" key="1">
    <citation type="journal article" date="2018" name="Syst. Appl. Microbiol.">
        <title>A new symbiotic nanoarchaeote (Candidatus Nanoclepta minutus) and its host (Zestosphaera tikiterensis gen. nov., sp. nov.) from a New Zealand hot spring.</title>
        <authorList>
            <person name="St John E."/>
            <person name="Liu Y."/>
            <person name="Podar M."/>
            <person name="Stott M.B."/>
            <person name="Meneghin J."/>
            <person name="Chen Z."/>
            <person name="Lagutin K."/>
            <person name="Mitchell K."/>
            <person name="Reysenbach A.L."/>
        </authorList>
    </citation>
    <scope>NUCLEOTIDE SEQUENCE [LARGE SCALE GENOMIC DNA]</scope>
    <source>
        <strain evidence="14">NZ3</strain>
    </source>
</reference>
<evidence type="ECO:0000313" key="14">
    <source>
        <dbReference type="EMBL" id="PUA33874.1"/>
    </source>
</evidence>
<feature type="binding site" evidence="12">
    <location>
        <position position="264"/>
    </location>
    <ligand>
        <name>[2Fe-2S] cluster</name>
        <dbReference type="ChEBI" id="CHEBI:190135"/>
    </ligand>
</feature>
<accession>A0A2R7Y8K9</accession>
<dbReference type="Pfam" id="PF10418">
    <property type="entry name" value="DHODB_Fe-S_bind"/>
    <property type="match status" value="1"/>
</dbReference>
<dbReference type="AlphaFoldDB" id="A0A2R7Y8K9"/>
<keyword evidence="9 12" id="KW-0411">Iron-sulfur</keyword>
<dbReference type="Gene3D" id="2.40.30.10">
    <property type="entry name" value="Translation factors"/>
    <property type="match status" value="1"/>
</dbReference>
<dbReference type="SUPFAM" id="SSF52343">
    <property type="entry name" value="Ferredoxin reductase-like, C-terminal NADP-linked domain"/>
    <property type="match status" value="1"/>
</dbReference>
<comment type="cofactor">
    <cofactor evidence="10">
        <name>[2Fe-2S] cluster</name>
        <dbReference type="ChEBI" id="CHEBI:190135"/>
    </cofactor>
</comment>
<dbReference type="InterPro" id="IPR050353">
    <property type="entry name" value="PyrK_electron_transfer"/>
</dbReference>
<dbReference type="GO" id="GO:0016491">
    <property type="term" value="F:oxidoreductase activity"/>
    <property type="evidence" value="ECO:0007669"/>
    <property type="project" value="InterPro"/>
</dbReference>
<comment type="similarity">
    <text evidence="1">Belongs to the PyrK family.</text>
</comment>
<dbReference type="GO" id="GO:0046872">
    <property type="term" value="F:metal ion binding"/>
    <property type="evidence" value="ECO:0007669"/>
    <property type="project" value="UniProtKB-KW"/>
</dbReference>
<comment type="caution">
    <text evidence="14">The sequence shown here is derived from an EMBL/GenBank/DDBJ whole genome shotgun (WGS) entry which is preliminary data.</text>
</comment>
<feature type="binding site" evidence="12">
    <location>
        <position position="277"/>
    </location>
    <ligand>
        <name>[2Fe-2S] cluster</name>
        <dbReference type="ChEBI" id="CHEBI:190135"/>
    </ligand>
</feature>
<dbReference type="GO" id="GO:0051537">
    <property type="term" value="F:2 iron, 2 sulfur cluster binding"/>
    <property type="evidence" value="ECO:0007669"/>
    <property type="project" value="UniProtKB-KW"/>
</dbReference>
<evidence type="ECO:0000256" key="6">
    <source>
        <dbReference type="ARBA" id="ARBA00022827"/>
    </source>
</evidence>
<dbReference type="PIRSF" id="PIRSF006816">
    <property type="entry name" value="Cyc3_hyd_g"/>
    <property type="match status" value="1"/>
</dbReference>
<dbReference type="Gene3D" id="2.10.240.10">
    <property type="entry name" value="Dihydroorotate dehydrogenase, electron transfer subunit"/>
    <property type="match status" value="1"/>
</dbReference>
<feature type="binding site" evidence="12">
    <location>
        <position position="267"/>
    </location>
    <ligand>
        <name>[2Fe-2S] cluster</name>
        <dbReference type="ChEBI" id="CHEBI:190135"/>
    </ligand>
</feature>
<proteinExistence type="inferred from homology"/>
<dbReference type="InterPro" id="IPR019480">
    <property type="entry name" value="Dihydroorotate_DH_Fe-S-bd"/>
</dbReference>
<evidence type="ECO:0000313" key="15">
    <source>
        <dbReference type="Proteomes" id="UP000244093"/>
    </source>
</evidence>
<keyword evidence="5 12" id="KW-0479">Metal-binding</keyword>
<dbReference type="InterPro" id="IPR037117">
    <property type="entry name" value="Dihydroorotate_DH_ele_sf"/>
</dbReference>
<evidence type="ECO:0000256" key="12">
    <source>
        <dbReference type="PIRSR" id="PIRSR006816-2"/>
    </source>
</evidence>